<dbReference type="SUPFAM" id="SSF51126">
    <property type="entry name" value="Pectin lyase-like"/>
    <property type="match status" value="1"/>
</dbReference>
<protein>
    <recommendedName>
        <fullName evidence="5">Right handed beta helix domain-containing protein</fullName>
    </recommendedName>
</protein>
<feature type="chain" id="PRO_5046134789" description="Right handed beta helix domain-containing protein" evidence="2">
    <location>
        <begin position="22"/>
        <end position="478"/>
    </location>
</feature>
<evidence type="ECO:0000256" key="2">
    <source>
        <dbReference type="SAM" id="SignalP"/>
    </source>
</evidence>
<feature type="compositionally biased region" description="Low complexity" evidence="1">
    <location>
        <begin position="416"/>
        <end position="453"/>
    </location>
</feature>
<name>A0ABZ1D1P4_9TREE</name>
<dbReference type="RefSeq" id="XP_062792633.1">
    <property type="nucleotide sequence ID" value="XM_062936582.1"/>
</dbReference>
<accession>A0ABZ1D1P4</accession>
<gene>
    <name evidence="3" type="ORF">IL334_004867</name>
</gene>
<dbReference type="EMBL" id="CP141886">
    <property type="protein sequence ID" value="WRT67893.1"/>
    <property type="molecule type" value="Genomic_DNA"/>
</dbReference>
<evidence type="ECO:0000256" key="1">
    <source>
        <dbReference type="SAM" id="MobiDB-lite"/>
    </source>
</evidence>
<sequence length="478" mass="49492">MRLSLTSLLGSSLLGSLLVSAACTSNTTDTAGLQQLIQAGGEGYKLQLCAGQIYEISEQLNYTALNQEISTEGYPIDDTRATLKMVGFNKTTSVQAQDAGLSGAKLMNIQINGNRLESEDIYTAGGGNIEFGGQNQNQIIEHVRSYDPRGWSCLHLAEGTFNCLNITVQNNDIGPCGRDYFQNWADGISLSCADSLVQNNVIVDATDGGIVVFGAPSSVIRNNTISVQTRTMLGGINMVDVLPWLPEGNFSNTLVEGNTIHGGFATDMGNATFGSNNASAIIKIGIAVGPDVWFSDGRYGTNQSTGATIKDNVLSGALAYGMGVSSAKSFIISNNSFTGNTSFIGTYGPNCTTGTKTPHEPVALLLEPSSVTDLTLTLPENSQFQFVNGTALGLTCLMPPSGDFWPYGDGFNSGAATSSGSGDATTTNTASPSASSGSSSTPTQGSSSSASKSILNGSPSGVVFALTIGMIAGLITAI</sequence>
<dbReference type="InterPro" id="IPR011050">
    <property type="entry name" value="Pectin_lyase_fold/virulence"/>
</dbReference>
<feature type="signal peptide" evidence="2">
    <location>
        <begin position="1"/>
        <end position="21"/>
    </location>
</feature>
<dbReference type="Gene3D" id="2.160.20.10">
    <property type="entry name" value="Single-stranded right-handed beta-helix, Pectin lyase-like"/>
    <property type="match status" value="1"/>
</dbReference>
<evidence type="ECO:0008006" key="5">
    <source>
        <dbReference type="Google" id="ProtNLM"/>
    </source>
</evidence>
<dbReference type="InterPro" id="IPR006626">
    <property type="entry name" value="PbH1"/>
</dbReference>
<keyword evidence="4" id="KW-1185">Reference proteome</keyword>
<dbReference type="Proteomes" id="UP001329825">
    <property type="component" value="Chromosome 6"/>
</dbReference>
<dbReference type="InterPro" id="IPR012334">
    <property type="entry name" value="Pectin_lyas_fold"/>
</dbReference>
<organism evidence="3 4">
    <name type="scientific">Kwoniella shivajii</name>
    <dbReference type="NCBI Taxonomy" id="564305"/>
    <lineage>
        <taxon>Eukaryota</taxon>
        <taxon>Fungi</taxon>
        <taxon>Dikarya</taxon>
        <taxon>Basidiomycota</taxon>
        <taxon>Agaricomycotina</taxon>
        <taxon>Tremellomycetes</taxon>
        <taxon>Tremellales</taxon>
        <taxon>Cryptococcaceae</taxon>
        <taxon>Kwoniella</taxon>
    </lineage>
</organism>
<reference evidence="3 4" key="1">
    <citation type="submission" date="2024-01" db="EMBL/GenBank/DDBJ databases">
        <title>Comparative genomics of Cryptococcus and Kwoniella reveals pathogenesis evolution and contrasting modes of karyotype evolution via chromosome fusion or intercentromeric recombination.</title>
        <authorList>
            <person name="Coelho M.A."/>
            <person name="David-Palma M."/>
            <person name="Shea T."/>
            <person name="Bowers K."/>
            <person name="McGinley-Smith S."/>
            <person name="Mohammad A.W."/>
            <person name="Gnirke A."/>
            <person name="Yurkov A.M."/>
            <person name="Nowrousian M."/>
            <person name="Sun S."/>
            <person name="Cuomo C.A."/>
            <person name="Heitman J."/>
        </authorList>
    </citation>
    <scope>NUCLEOTIDE SEQUENCE [LARGE SCALE GENOMIC DNA]</scope>
    <source>
        <strain evidence="3">CBS 11374</strain>
    </source>
</reference>
<dbReference type="SMART" id="SM00710">
    <property type="entry name" value="PbH1"/>
    <property type="match status" value="5"/>
</dbReference>
<evidence type="ECO:0000313" key="3">
    <source>
        <dbReference type="EMBL" id="WRT67893.1"/>
    </source>
</evidence>
<proteinExistence type="predicted"/>
<evidence type="ECO:0000313" key="4">
    <source>
        <dbReference type="Proteomes" id="UP001329825"/>
    </source>
</evidence>
<feature type="region of interest" description="Disordered" evidence="1">
    <location>
        <begin position="416"/>
        <end position="454"/>
    </location>
</feature>
<dbReference type="GeneID" id="87956998"/>
<keyword evidence="2" id="KW-0732">Signal</keyword>
<dbReference type="PROSITE" id="PS51257">
    <property type="entry name" value="PROKAR_LIPOPROTEIN"/>
    <property type="match status" value="1"/>
</dbReference>